<organism evidence="3 4">
    <name type="scientific">Granulicella pectinivorans</name>
    <dbReference type="NCBI Taxonomy" id="474950"/>
    <lineage>
        <taxon>Bacteria</taxon>
        <taxon>Pseudomonadati</taxon>
        <taxon>Acidobacteriota</taxon>
        <taxon>Terriglobia</taxon>
        <taxon>Terriglobales</taxon>
        <taxon>Acidobacteriaceae</taxon>
        <taxon>Granulicella</taxon>
    </lineage>
</organism>
<evidence type="ECO:0000256" key="1">
    <source>
        <dbReference type="SAM" id="SignalP"/>
    </source>
</evidence>
<dbReference type="SUPFAM" id="SSF54427">
    <property type="entry name" value="NTF2-like"/>
    <property type="match status" value="1"/>
</dbReference>
<proteinExistence type="predicted"/>
<dbReference type="AlphaFoldDB" id="A0A1I6N1T5"/>
<evidence type="ECO:0000259" key="2">
    <source>
        <dbReference type="Pfam" id="PF14534"/>
    </source>
</evidence>
<reference evidence="3 4" key="1">
    <citation type="submission" date="2016-10" db="EMBL/GenBank/DDBJ databases">
        <authorList>
            <person name="de Groot N.N."/>
        </authorList>
    </citation>
    <scope>NUCLEOTIDE SEQUENCE [LARGE SCALE GENOMIC DNA]</scope>
    <source>
        <strain evidence="3 4">DSM 21001</strain>
    </source>
</reference>
<evidence type="ECO:0000313" key="4">
    <source>
        <dbReference type="Proteomes" id="UP000199024"/>
    </source>
</evidence>
<keyword evidence="4" id="KW-1185">Reference proteome</keyword>
<feature type="chain" id="PRO_5011636479" description="DUF4440 domain-containing protein" evidence="1">
    <location>
        <begin position="24"/>
        <end position="144"/>
    </location>
</feature>
<sequence>MKLKLASLALLATATFASAQAPAADLEKTLVNNSTALFTAYQQMDQALFLSIIAPDFVFISHWGIQGPEELAGTVQGCSLTSFKISEAKVRQLSPDSAVLIYKAHQASSCGTKAEPADLVLTDTYVRKGADWLMSIHMQAAAEK</sequence>
<dbReference type="Proteomes" id="UP000199024">
    <property type="component" value="Unassembled WGS sequence"/>
</dbReference>
<dbReference type="Gene3D" id="3.10.450.50">
    <property type="match status" value="1"/>
</dbReference>
<feature type="signal peptide" evidence="1">
    <location>
        <begin position="1"/>
        <end position="23"/>
    </location>
</feature>
<evidence type="ECO:0000313" key="3">
    <source>
        <dbReference type="EMBL" id="SFS21748.1"/>
    </source>
</evidence>
<gene>
    <name evidence="3" type="ORF">SAMN05421771_4315</name>
</gene>
<name>A0A1I6N1T5_9BACT</name>
<feature type="domain" description="DUF4440" evidence="2">
    <location>
        <begin position="34"/>
        <end position="134"/>
    </location>
</feature>
<dbReference type="STRING" id="474950.SAMN05421771_4315"/>
<dbReference type="InterPro" id="IPR032710">
    <property type="entry name" value="NTF2-like_dom_sf"/>
</dbReference>
<keyword evidence="1" id="KW-0732">Signal</keyword>
<dbReference type="InterPro" id="IPR027843">
    <property type="entry name" value="DUF4440"/>
</dbReference>
<protein>
    <recommendedName>
        <fullName evidence="2">DUF4440 domain-containing protein</fullName>
    </recommendedName>
</protein>
<dbReference type="RefSeq" id="WP_089843777.1">
    <property type="nucleotide sequence ID" value="NZ_FOZL01000002.1"/>
</dbReference>
<accession>A0A1I6N1T5</accession>
<dbReference type="EMBL" id="FOZL01000002">
    <property type="protein sequence ID" value="SFS21748.1"/>
    <property type="molecule type" value="Genomic_DNA"/>
</dbReference>
<dbReference type="Pfam" id="PF14534">
    <property type="entry name" value="DUF4440"/>
    <property type="match status" value="1"/>
</dbReference>